<feature type="compositionally biased region" description="Basic and acidic residues" evidence="1">
    <location>
        <begin position="646"/>
        <end position="660"/>
    </location>
</feature>
<dbReference type="InterPro" id="IPR021460">
    <property type="entry name" value="DUF3112"/>
</dbReference>
<feature type="region of interest" description="Disordered" evidence="1">
    <location>
        <begin position="399"/>
        <end position="464"/>
    </location>
</feature>
<feature type="region of interest" description="Disordered" evidence="1">
    <location>
        <begin position="491"/>
        <end position="663"/>
    </location>
</feature>
<keyword evidence="2" id="KW-0812">Transmembrane</keyword>
<feature type="transmembrane region" description="Helical" evidence="2">
    <location>
        <begin position="145"/>
        <end position="170"/>
    </location>
</feature>
<gene>
    <name evidence="3" type="ORF">FB567DRAFT_334439</name>
</gene>
<dbReference type="Proteomes" id="UP000813461">
    <property type="component" value="Unassembled WGS sequence"/>
</dbReference>
<feature type="transmembrane region" description="Helical" evidence="2">
    <location>
        <begin position="72"/>
        <end position="93"/>
    </location>
</feature>
<feature type="transmembrane region" description="Helical" evidence="2">
    <location>
        <begin position="40"/>
        <end position="60"/>
    </location>
</feature>
<evidence type="ECO:0000256" key="1">
    <source>
        <dbReference type="SAM" id="MobiDB-lite"/>
    </source>
</evidence>
<feature type="compositionally biased region" description="Polar residues" evidence="1">
    <location>
        <begin position="613"/>
        <end position="623"/>
    </location>
</feature>
<keyword evidence="4" id="KW-1185">Reference proteome</keyword>
<organism evidence="3 4">
    <name type="scientific">Paraphoma chrysanthemicola</name>
    <dbReference type="NCBI Taxonomy" id="798071"/>
    <lineage>
        <taxon>Eukaryota</taxon>
        <taxon>Fungi</taxon>
        <taxon>Dikarya</taxon>
        <taxon>Ascomycota</taxon>
        <taxon>Pezizomycotina</taxon>
        <taxon>Dothideomycetes</taxon>
        <taxon>Pleosporomycetidae</taxon>
        <taxon>Pleosporales</taxon>
        <taxon>Pleosporineae</taxon>
        <taxon>Phaeosphaeriaceae</taxon>
        <taxon>Paraphoma</taxon>
    </lineage>
</organism>
<feature type="compositionally biased region" description="Low complexity" evidence="1">
    <location>
        <begin position="574"/>
        <end position="583"/>
    </location>
</feature>
<keyword evidence="2" id="KW-0472">Membrane</keyword>
<dbReference type="AlphaFoldDB" id="A0A8K0RA25"/>
<name>A0A8K0RA25_9PLEO</name>
<dbReference type="EMBL" id="JAGMVJ010000008">
    <property type="protein sequence ID" value="KAH7088265.1"/>
    <property type="molecule type" value="Genomic_DNA"/>
</dbReference>
<feature type="transmembrane region" description="Helical" evidence="2">
    <location>
        <begin position="105"/>
        <end position="125"/>
    </location>
</feature>
<dbReference type="Pfam" id="PF11309">
    <property type="entry name" value="DUF3112"/>
    <property type="match status" value="1"/>
</dbReference>
<evidence type="ECO:0000313" key="4">
    <source>
        <dbReference type="Proteomes" id="UP000813461"/>
    </source>
</evidence>
<dbReference type="PANTHER" id="PTHR35184:SF1">
    <property type="entry name" value="INTEGRAL MEMBRANE PROTEIN"/>
    <property type="match status" value="1"/>
</dbReference>
<accession>A0A8K0RA25</accession>
<feature type="compositionally biased region" description="Pro residues" evidence="1">
    <location>
        <begin position="430"/>
        <end position="439"/>
    </location>
</feature>
<feature type="transmembrane region" description="Helical" evidence="2">
    <location>
        <begin position="221"/>
        <end position="248"/>
    </location>
</feature>
<feature type="transmembrane region" description="Helical" evidence="2">
    <location>
        <begin position="272"/>
        <end position="294"/>
    </location>
</feature>
<protein>
    <submittedName>
        <fullName evidence="3">Uncharacterized protein</fullName>
    </submittedName>
</protein>
<reference evidence="3" key="1">
    <citation type="journal article" date="2021" name="Nat. Commun.">
        <title>Genetic determinants of endophytism in the Arabidopsis root mycobiome.</title>
        <authorList>
            <person name="Mesny F."/>
            <person name="Miyauchi S."/>
            <person name="Thiergart T."/>
            <person name="Pickel B."/>
            <person name="Atanasova L."/>
            <person name="Karlsson M."/>
            <person name="Huettel B."/>
            <person name="Barry K.W."/>
            <person name="Haridas S."/>
            <person name="Chen C."/>
            <person name="Bauer D."/>
            <person name="Andreopoulos W."/>
            <person name="Pangilinan J."/>
            <person name="LaButti K."/>
            <person name="Riley R."/>
            <person name="Lipzen A."/>
            <person name="Clum A."/>
            <person name="Drula E."/>
            <person name="Henrissat B."/>
            <person name="Kohler A."/>
            <person name="Grigoriev I.V."/>
            <person name="Martin F.M."/>
            <person name="Hacquard S."/>
        </authorList>
    </citation>
    <scope>NUCLEOTIDE SEQUENCE</scope>
    <source>
        <strain evidence="3">MPI-SDFR-AT-0120</strain>
    </source>
</reference>
<sequence>MADSHGPQSGSPRESIIAAGPPYPPHNQGLGGEPAVIPDVPITAVFLILYLIFGVIHIKIFKANKGRGHKFIFNGAILGLCKVRIITMSLRIAWSCYPRDIGLGIAAQVFVYVGTIILFMINWFFVQRIVRAQHQRLGWSSAYRVFHRVALALLIVTLIMVILANIWQFFTLNDNTIHILRALSLTGQTYFTIFCIAPVLLVLISALIPRREIEKFGAGRLRVNITILLIAVTILSIGQVFRCVIAWIPQTPMRNADGRPIDTPWYLHKACFYVFNFVTEILVVIMFAVVRVDLRFHVPNGSRMSGDYSGRNSRVNLNSEVDLNGQVTLSAIASKKSFICESPTVPMVQRNDSSETLHQYDTSVFEDSRTLADSLKYDSSTLEVDKKTGAWKVKRISTGSTSSRGSLYSAQSPSRSSLNDRSVKFADEAPPVPDMPTWPLPNGHPARSSMPQLEHSNNHSRKGTPMRQIEIADHNLNDVDVGDAITDALATLEHNSRRNEKSPAGPAPKIKTRKQEKSPATPPPEYSDIARIASGKSAPLSSTKKIAPRHNPLAPRQRATFPPKSALKTSRGHSSANSTASNTPTIAEIPELPQTTQPLSASNTNSTRRSSSVELITLSQRPNSDSRRIIDMSLQGDKAGDILGPESRDVSRPESIKEAPYDELESSNYGIVARAPSSAYSDGTTSSDAREAIRAEEEFRRFSYEAAPVSPLGYEDVMKRRRFE</sequence>
<evidence type="ECO:0000313" key="3">
    <source>
        <dbReference type="EMBL" id="KAH7088265.1"/>
    </source>
</evidence>
<evidence type="ECO:0000256" key="2">
    <source>
        <dbReference type="SAM" id="Phobius"/>
    </source>
</evidence>
<proteinExistence type="predicted"/>
<feature type="transmembrane region" description="Helical" evidence="2">
    <location>
        <begin position="190"/>
        <end position="209"/>
    </location>
</feature>
<feature type="compositionally biased region" description="Low complexity" evidence="1">
    <location>
        <begin position="602"/>
        <end position="612"/>
    </location>
</feature>
<comment type="caution">
    <text evidence="3">The sequence shown here is derived from an EMBL/GenBank/DDBJ whole genome shotgun (WGS) entry which is preliminary data.</text>
</comment>
<dbReference type="PANTHER" id="PTHR35184">
    <property type="entry name" value="YALI0C10208P"/>
    <property type="match status" value="1"/>
</dbReference>
<feature type="compositionally biased region" description="Polar residues" evidence="1">
    <location>
        <begin position="408"/>
        <end position="420"/>
    </location>
</feature>
<keyword evidence="2" id="KW-1133">Transmembrane helix</keyword>
<dbReference type="OrthoDB" id="3357002at2759"/>